<evidence type="ECO:0000256" key="9">
    <source>
        <dbReference type="ARBA" id="ARBA00023136"/>
    </source>
</evidence>
<dbReference type="NCBIfam" id="TIGR00916">
    <property type="entry name" value="2A0604s01"/>
    <property type="match status" value="1"/>
</dbReference>
<keyword evidence="4" id="KW-0997">Cell inner membrane</keyword>
<keyword evidence="8 10" id="KW-0811">Translocation</keyword>
<sequence>MKSLKLRFILVGIFFLISIIYCLPNVWEPPDALKKYLPSDKIHLGLDLKGGMHLLLELDMVKMMENMVDRKFNALKDAMIRDGVRFVGLDKKEAAITVSIKAEQKEKLYNLVGKEFSDLKAGATKTDGDTLHMELLLPEKELVNLKSNAVRQALETIRNRIDQFGVSEPVIVKQGENQILVQLPGVEDPQRALELIGRTAQLEFKLVDEENIGNVTTGSVPDGDEIVAMRSRNRDTGIATTTPILLKKQALLTGELLTDAAVKIGGEFGNEPYVAIEFNSEGARIFDKITGENVGKRIAIVLDNTVYSAPVVKERIGGGKASITGGFSLEEAKDLAIVLRAGALPAPVKVVQNITIGPTLGQDSVNKGIHATLLGGLLVITFMIVYYRFSGVIANLALVFNLIYLLGAFSALKATMTLPGIAGIALTIGMGVDSNVLIFERIREELRLGKTVRAAVDAGYQKAWVAIFDSHVTTLITACVLFMFGTGPIKGFAITLIIGMIINLFTAVMGSKAVFDLILMKYKPRTLSI</sequence>
<evidence type="ECO:0000256" key="5">
    <source>
        <dbReference type="ARBA" id="ARBA00022692"/>
    </source>
</evidence>
<feature type="transmembrane region" description="Helical" evidence="10">
    <location>
        <begin position="368"/>
        <end position="387"/>
    </location>
</feature>
<dbReference type="GO" id="GO:0006605">
    <property type="term" value="P:protein targeting"/>
    <property type="evidence" value="ECO:0007669"/>
    <property type="project" value="UniProtKB-UniRule"/>
</dbReference>
<dbReference type="EMBL" id="JAAYEE010000291">
    <property type="protein sequence ID" value="NLW36759.1"/>
    <property type="molecule type" value="Genomic_DNA"/>
</dbReference>
<feature type="transmembrane region" description="Helical" evidence="10">
    <location>
        <begin position="463"/>
        <end position="485"/>
    </location>
</feature>
<dbReference type="FunFam" id="3.30.1360.200:FF:000002">
    <property type="entry name" value="Preprotein translocase subunit SecD"/>
    <property type="match status" value="1"/>
</dbReference>
<proteinExistence type="inferred from homology"/>
<evidence type="ECO:0000256" key="1">
    <source>
        <dbReference type="ARBA" id="ARBA00004651"/>
    </source>
</evidence>
<dbReference type="FunFam" id="1.20.1640.10:FF:000004">
    <property type="entry name" value="Protein translocase subunit SecD"/>
    <property type="match status" value="1"/>
</dbReference>
<keyword evidence="2 10" id="KW-0813">Transport</keyword>
<evidence type="ECO:0000256" key="4">
    <source>
        <dbReference type="ARBA" id="ARBA00022519"/>
    </source>
</evidence>
<comment type="subunit">
    <text evidence="10">Forms a complex with SecF. Part of the essential Sec protein translocation apparatus which comprises SecA, SecYEG and auxiliary proteins SecDF. Other proteins may also be involved.</text>
</comment>
<keyword evidence="6 10" id="KW-0653">Protein transport</keyword>
<evidence type="ECO:0000256" key="7">
    <source>
        <dbReference type="ARBA" id="ARBA00022989"/>
    </source>
</evidence>
<dbReference type="InterPro" id="IPR048634">
    <property type="entry name" value="SecD_SecF_C"/>
</dbReference>
<dbReference type="Pfam" id="PF21760">
    <property type="entry name" value="SecD_1st"/>
    <property type="match status" value="1"/>
</dbReference>
<evidence type="ECO:0000256" key="3">
    <source>
        <dbReference type="ARBA" id="ARBA00022475"/>
    </source>
</evidence>
<dbReference type="NCBIfam" id="TIGR01129">
    <property type="entry name" value="secD"/>
    <property type="match status" value="1"/>
</dbReference>
<comment type="caution">
    <text evidence="10">Lacks conserved residue(s) required for the propagation of feature annotation.</text>
</comment>
<dbReference type="SUPFAM" id="SSF82866">
    <property type="entry name" value="Multidrug efflux transporter AcrB transmembrane domain"/>
    <property type="match status" value="1"/>
</dbReference>
<dbReference type="InterPro" id="IPR001036">
    <property type="entry name" value="Acrflvin-R"/>
</dbReference>
<gene>
    <name evidence="10 14" type="primary">secD</name>
    <name evidence="14" type="ORF">GXY80_14980</name>
</gene>
<keyword evidence="7 10" id="KW-1133">Transmembrane helix</keyword>
<evidence type="ECO:0000259" key="13">
    <source>
        <dbReference type="Pfam" id="PF22599"/>
    </source>
</evidence>
<feature type="domain" description="Protein translocase subunit SecDF P1" evidence="12">
    <location>
        <begin position="150"/>
        <end position="209"/>
    </location>
</feature>
<evidence type="ECO:0000313" key="14">
    <source>
        <dbReference type="EMBL" id="NLW36759.1"/>
    </source>
</evidence>
<comment type="similarity">
    <text evidence="10">Belongs to the SecD/SecF family. SecD subfamily.</text>
</comment>
<dbReference type="GO" id="GO:0015450">
    <property type="term" value="F:protein-transporting ATPase activity"/>
    <property type="evidence" value="ECO:0007669"/>
    <property type="project" value="InterPro"/>
</dbReference>
<feature type="transmembrane region" description="Helical" evidence="10">
    <location>
        <begin position="392"/>
        <end position="412"/>
    </location>
</feature>
<dbReference type="HAMAP" id="MF_01463_B">
    <property type="entry name" value="SecD_B"/>
    <property type="match status" value="1"/>
</dbReference>
<dbReference type="Pfam" id="PF22599">
    <property type="entry name" value="SecDF_P1_head"/>
    <property type="match status" value="1"/>
</dbReference>
<dbReference type="PANTHER" id="PTHR30081">
    <property type="entry name" value="PROTEIN-EXPORT MEMBRANE PROTEIN SEC"/>
    <property type="match status" value="1"/>
</dbReference>
<comment type="subcellular location">
    <subcellularLocation>
        <location evidence="1 10">Cell membrane</location>
        <topology evidence="1 10">Multi-pass membrane protein</topology>
    </subcellularLocation>
</comment>
<dbReference type="InterPro" id="IPR054384">
    <property type="entry name" value="SecDF_P1_head"/>
</dbReference>
<dbReference type="Pfam" id="PF02355">
    <property type="entry name" value="SecD_SecF_C"/>
    <property type="match status" value="1"/>
</dbReference>
<dbReference type="PRINTS" id="PR00702">
    <property type="entry name" value="ACRIFLAVINRP"/>
</dbReference>
<feature type="domain" description="Protein export membrane protein SecD/SecF C-terminal" evidence="11">
    <location>
        <begin position="350"/>
        <end position="513"/>
    </location>
</feature>
<organism evidence="14 15">
    <name type="scientific">Syntrophorhabdus aromaticivorans</name>
    <dbReference type="NCBI Taxonomy" id="328301"/>
    <lineage>
        <taxon>Bacteria</taxon>
        <taxon>Pseudomonadati</taxon>
        <taxon>Thermodesulfobacteriota</taxon>
        <taxon>Syntrophorhabdia</taxon>
        <taxon>Syntrophorhabdales</taxon>
        <taxon>Syntrophorhabdaceae</taxon>
        <taxon>Syntrophorhabdus</taxon>
    </lineage>
</organism>
<keyword evidence="3 10" id="KW-1003">Cell membrane</keyword>
<dbReference type="Proteomes" id="UP000777265">
    <property type="component" value="Unassembled WGS sequence"/>
</dbReference>
<dbReference type="Gene3D" id="1.20.1640.10">
    <property type="entry name" value="Multidrug efflux transporter AcrB transmembrane domain"/>
    <property type="match status" value="1"/>
</dbReference>
<dbReference type="InterPro" id="IPR005791">
    <property type="entry name" value="SecD"/>
</dbReference>
<dbReference type="InterPro" id="IPR022813">
    <property type="entry name" value="SecD/SecF_arch_bac"/>
</dbReference>
<dbReference type="InterPro" id="IPR055344">
    <property type="entry name" value="SecD_SecF_C_bact"/>
</dbReference>
<dbReference type="Gene3D" id="3.30.70.3400">
    <property type="match status" value="2"/>
</dbReference>
<feature type="domain" description="SecDF P1 head subdomain" evidence="13">
    <location>
        <begin position="240"/>
        <end position="346"/>
    </location>
</feature>
<feature type="transmembrane region" description="Helical" evidence="10">
    <location>
        <begin position="418"/>
        <end position="442"/>
    </location>
</feature>
<keyword evidence="9 10" id="KW-0472">Membrane</keyword>
<dbReference type="InterPro" id="IPR048631">
    <property type="entry name" value="SecD_1st"/>
</dbReference>
<protein>
    <recommendedName>
        <fullName evidence="10">Protein translocase subunit SecD</fullName>
    </recommendedName>
</protein>
<comment type="function">
    <text evidence="10">Part of the Sec protein translocase complex. Interacts with the SecYEG preprotein conducting channel. SecDF uses the proton motive force (PMF) to complete protein translocation after the ATP-dependent function of SecA.</text>
</comment>
<feature type="transmembrane region" description="Helical" evidence="10">
    <location>
        <begin position="491"/>
        <end position="515"/>
    </location>
</feature>
<evidence type="ECO:0000313" key="15">
    <source>
        <dbReference type="Proteomes" id="UP000777265"/>
    </source>
</evidence>
<dbReference type="GO" id="GO:0065002">
    <property type="term" value="P:intracellular protein transmembrane transport"/>
    <property type="evidence" value="ECO:0007669"/>
    <property type="project" value="UniProtKB-UniRule"/>
</dbReference>
<name>A0A971M7S0_9BACT</name>
<comment type="caution">
    <text evidence="14">The sequence shown here is derived from an EMBL/GenBank/DDBJ whole genome shotgun (WGS) entry which is preliminary data.</text>
</comment>
<evidence type="ECO:0000256" key="8">
    <source>
        <dbReference type="ARBA" id="ARBA00023010"/>
    </source>
</evidence>
<evidence type="ECO:0000256" key="6">
    <source>
        <dbReference type="ARBA" id="ARBA00022927"/>
    </source>
</evidence>
<evidence type="ECO:0000259" key="12">
    <source>
        <dbReference type="Pfam" id="PF21760"/>
    </source>
</evidence>
<dbReference type="GO" id="GO:0043952">
    <property type="term" value="P:protein transport by the Sec complex"/>
    <property type="evidence" value="ECO:0007669"/>
    <property type="project" value="UniProtKB-UniRule"/>
</dbReference>
<dbReference type="AlphaFoldDB" id="A0A971M7S0"/>
<dbReference type="GO" id="GO:0005886">
    <property type="term" value="C:plasma membrane"/>
    <property type="evidence" value="ECO:0007669"/>
    <property type="project" value="UniProtKB-SubCell"/>
</dbReference>
<evidence type="ECO:0000256" key="2">
    <source>
        <dbReference type="ARBA" id="ARBA00022448"/>
    </source>
</evidence>
<keyword evidence="5 10" id="KW-0812">Transmembrane</keyword>
<reference evidence="14" key="2">
    <citation type="submission" date="2020-01" db="EMBL/GenBank/DDBJ databases">
        <authorList>
            <person name="Campanaro S."/>
        </authorList>
    </citation>
    <scope>NUCLEOTIDE SEQUENCE</scope>
    <source>
        <strain evidence="14">AS06rmzACSIP_7</strain>
    </source>
</reference>
<dbReference type="PANTHER" id="PTHR30081:SF1">
    <property type="entry name" value="PROTEIN TRANSLOCASE SUBUNIT SECD"/>
    <property type="match status" value="1"/>
</dbReference>
<reference evidence="14" key="1">
    <citation type="journal article" date="2020" name="Biotechnol. Biofuels">
        <title>New insights from the biogas microbiome by comprehensive genome-resolved metagenomics of nearly 1600 species originating from multiple anaerobic digesters.</title>
        <authorList>
            <person name="Campanaro S."/>
            <person name="Treu L."/>
            <person name="Rodriguez-R L.M."/>
            <person name="Kovalovszki A."/>
            <person name="Ziels R.M."/>
            <person name="Maus I."/>
            <person name="Zhu X."/>
            <person name="Kougias P.G."/>
            <person name="Basile A."/>
            <person name="Luo G."/>
            <person name="Schluter A."/>
            <person name="Konstantinidis K.T."/>
            <person name="Angelidaki I."/>
        </authorList>
    </citation>
    <scope>NUCLEOTIDE SEQUENCE</scope>
    <source>
        <strain evidence="14">AS06rmzACSIP_7</strain>
    </source>
</reference>
<dbReference type="Gene3D" id="3.30.1360.200">
    <property type="match status" value="1"/>
</dbReference>
<evidence type="ECO:0000259" key="11">
    <source>
        <dbReference type="Pfam" id="PF02355"/>
    </source>
</evidence>
<accession>A0A971M7S0</accession>
<evidence type="ECO:0000256" key="10">
    <source>
        <dbReference type="HAMAP-Rule" id="MF_01463"/>
    </source>
</evidence>